<sequence>MRCKKHYTDLSSTIGVCACCLRERLSSLIASQQQTQNLAGKHTNSDALLRSLSPHFNSRKSDNHPPHPAAASVQRHCHSFSDQLFYTTQPVNKPSTGDNINNNSGNSKKKRSFVRLLSFPNIFRSRNRKPVDSDLNESRGGNNATSSVSWFTSFISGHRHRRKRTICSTDHESTISSGVVPVRRNQLRDRGLSPVRNPNIEHDSHEDVNEFNELRNSTSGYESTESYSSRKNTPRRTPAGVPPVRRGGSGGHMRNVSGLSFCLSPLVRASPNVHRNQKILPPEFVFSGEIGAPVKPHLSYAKSFCANRSRKLADFGRVNPNR</sequence>
<dbReference type="PANTHER" id="PTHR35486">
    <property type="entry name" value="EXPRESSED PROTEIN"/>
    <property type="match status" value="1"/>
</dbReference>
<feature type="compositionally biased region" description="Polar residues" evidence="1">
    <location>
        <begin position="88"/>
        <end position="98"/>
    </location>
</feature>
<feature type="region of interest" description="Disordered" evidence="1">
    <location>
        <begin position="54"/>
        <end position="73"/>
    </location>
</feature>
<dbReference type="EMBL" id="JAUHHV010000009">
    <property type="protein sequence ID" value="KAK1413417.1"/>
    <property type="molecule type" value="Genomic_DNA"/>
</dbReference>
<gene>
    <name evidence="2" type="ORF">QVD17_35190</name>
</gene>
<evidence type="ECO:0000256" key="1">
    <source>
        <dbReference type="SAM" id="MobiDB-lite"/>
    </source>
</evidence>
<feature type="region of interest" description="Disordered" evidence="1">
    <location>
        <begin position="88"/>
        <end position="111"/>
    </location>
</feature>
<feature type="compositionally biased region" description="Low complexity" evidence="1">
    <location>
        <begin position="217"/>
        <end position="246"/>
    </location>
</feature>
<protein>
    <submittedName>
        <fullName evidence="2">Uncharacterized protein</fullName>
    </submittedName>
</protein>
<dbReference type="AlphaFoldDB" id="A0AAD8NLQ1"/>
<evidence type="ECO:0000313" key="2">
    <source>
        <dbReference type="EMBL" id="KAK1413417.1"/>
    </source>
</evidence>
<organism evidence="2 3">
    <name type="scientific">Tagetes erecta</name>
    <name type="common">African marigold</name>
    <dbReference type="NCBI Taxonomy" id="13708"/>
    <lineage>
        <taxon>Eukaryota</taxon>
        <taxon>Viridiplantae</taxon>
        <taxon>Streptophyta</taxon>
        <taxon>Embryophyta</taxon>
        <taxon>Tracheophyta</taxon>
        <taxon>Spermatophyta</taxon>
        <taxon>Magnoliopsida</taxon>
        <taxon>eudicotyledons</taxon>
        <taxon>Gunneridae</taxon>
        <taxon>Pentapetalae</taxon>
        <taxon>asterids</taxon>
        <taxon>campanulids</taxon>
        <taxon>Asterales</taxon>
        <taxon>Asteraceae</taxon>
        <taxon>Asteroideae</taxon>
        <taxon>Heliantheae alliance</taxon>
        <taxon>Tageteae</taxon>
        <taxon>Tagetes</taxon>
    </lineage>
</organism>
<feature type="region of interest" description="Disordered" evidence="1">
    <location>
        <begin position="183"/>
        <end position="252"/>
    </location>
</feature>
<proteinExistence type="predicted"/>
<feature type="region of interest" description="Disordered" evidence="1">
    <location>
        <begin position="127"/>
        <end position="147"/>
    </location>
</feature>
<feature type="compositionally biased region" description="Basic and acidic residues" evidence="1">
    <location>
        <begin position="199"/>
        <end position="208"/>
    </location>
</feature>
<comment type="caution">
    <text evidence="2">The sequence shown here is derived from an EMBL/GenBank/DDBJ whole genome shotgun (WGS) entry which is preliminary data.</text>
</comment>
<keyword evidence="3" id="KW-1185">Reference proteome</keyword>
<accession>A0AAD8NLQ1</accession>
<dbReference type="Proteomes" id="UP001229421">
    <property type="component" value="Unassembled WGS sequence"/>
</dbReference>
<reference evidence="2" key="1">
    <citation type="journal article" date="2023" name="bioRxiv">
        <title>Improved chromosome-level genome assembly for marigold (Tagetes erecta).</title>
        <authorList>
            <person name="Jiang F."/>
            <person name="Yuan L."/>
            <person name="Wang S."/>
            <person name="Wang H."/>
            <person name="Xu D."/>
            <person name="Wang A."/>
            <person name="Fan W."/>
        </authorList>
    </citation>
    <scope>NUCLEOTIDE SEQUENCE</scope>
    <source>
        <strain evidence="2">WSJ</strain>
        <tissue evidence="2">Leaf</tissue>
    </source>
</reference>
<name>A0AAD8NLQ1_TARER</name>
<dbReference type="PANTHER" id="PTHR35486:SF3">
    <property type="entry name" value="DUF4005 DOMAIN-CONTAINING PROTEIN"/>
    <property type="match status" value="1"/>
</dbReference>
<evidence type="ECO:0000313" key="3">
    <source>
        <dbReference type="Proteomes" id="UP001229421"/>
    </source>
</evidence>